<comment type="caution">
    <text evidence="2">The sequence shown here is derived from an EMBL/GenBank/DDBJ whole genome shotgun (WGS) entry which is preliminary data.</text>
</comment>
<sequence length="55" mass="5544">MGNKTVTPAAPETSVTVAPHESASVKTPVNAAIQIKSPNHPIPSESSTAVVPIPS</sequence>
<evidence type="ECO:0000313" key="3">
    <source>
        <dbReference type="Proteomes" id="UP000663873"/>
    </source>
</evidence>
<name>A0A821YHJ1_9BILA</name>
<gene>
    <name evidence="2" type="ORF">UJA718_LOCUS48123</name>
</gene>
<evidence type="ECO:0000256" key="1">
    <source>
        <dbReference type="SAM" id="MobiDB-lite"/>
    </source>
</evidence>
<dbReference type="Proteomes" id="UP000663873">
    <property type="component" value="Unassembled WGS sequence"/>
</dbReference>
<accession>A0A821YHJ1</accession>
<feature type="non-terminal residue" evidence="2">
    <location>
        <position position="55"/>
    </location>
</feature>
<proteinExistence type="predicted"/>
<feature type="region of interest" description="Disordered" evidence="1">
    <location>
        <begin position="36"/>
        <end position="55"/>
    </location>
</feature>
<keyword evidence="3" id="KW-1185">Reference proteome</keyword>
<evidence type="ECO:0000313" key="2">
    <source>
        <dbReference type="EMBL" id="CAF4958654.1"/>
    </source>
</evidence>
<dbReference type="AlphaFoldDB" id="A0A821YHJ1"/>
<feature type="region of interest" description="Disordered" evidence="1">
    <location>
        <begin position="1"/>
        <end position="23"/>
    </location>
</feature>
<reference evidence="2" key="1">
    <citation type="submission" date="2021-02" db="EMBL/GenBank/DDBJ databases">
        <authorList>
            <person name="Nowell W R."/>
        </authorList>
    </citation>
    <scope>NUCLEOTIDE SEQUENCE</scope>
</reference>
<protein>
    <submittedName>
        <fullName evidence="2">Uncharacterized protein</fullName>
    </submittedName>
</protein>
<organism evidence="2 3">
    <name type="scientific">Rotaria socialis</name>
    <dbReference type="NCBI Taxonomy" id="392032"/>
    <lineage>
        <taxon>Eukaryota</taxon>
        <taxon>Metazoa</taxon>
        <taxon>Spiralia</taxon>
        <taxon>Gnathifera</taxon>
        <taxon>Rotifera</taxon>
        <taxon>Eurotatoria</taxon>
        <taxon>Bdelloidea</taxon>
        <taxon>Philodinida</taxon>
        <taxon>Philodinidae</taxon>
        <taxon>Rotaria</taxon>
    </lineage>
</organism>
<dbReference type="EMBL" id="CAJOBP010094718">
    <property type="protein sequence ID" value="CAF4958654.1"/>
    <property type="molecule type" value="Genomic_DNA"/>
</dbReference>